<evidence type="ECO:0000256" key="5">
    <source>
        <dbReference type="RuleBase" id="RU000562"/>
    </source>
</evidence>
<comment type="subunit">
    <text evidence="4">Part of the 50S ribosomal subunit. Contacts protein L20.</text>
</comment>
<dbReference type="EMBL" id="PCWW01000069">
    <property type="protein sequence ID" value="PIR12846.1"/>
    <property type="molecule type" value="Genomic_DNA"/>
</dbReference>
<reference evidence="6 7" key="1">
    <citation type="submission" date="2017-09" db="EMBL/GenBank/DDBJ databases">
        <title>Depth-based differentiation of microbial function through sediment-hosted aquifers and enrichment of novel symbionts in the deep terrestrial subsurface.</title>
        <authorList>
            <person name="Probst A.J."/>
            <person name="Ladd B."/>
            <person name="Jarett J.K."/>
            <person name="Geller-Mcgrath D.E."/>
            <person name="Sieber C.M."/>
            <person name="Emerson J.B."/>
            <person name="Anantharaman K."/>
            <person name="Thomas B.C."/>
            <person name="Malmstrom R."/>
            <person name="Stieglmeier M."/>
            <person name="Klingl A."/>
            <person name="Woyke T."/>
            <person name="Ryan C.M."/>
            <person name="Banfield J.F."/>
        </authorList>
    </citation>
    <scope>NUCLEOTIDE SEQUENCE [LARGE SCALE GENOMIC DNA]</scope>
    <source>
        <strain evidence="6">CG11_big_fil_rev_8_21_14_0_20_39_10</strain>
    </source>
</reference>
<keyword evidence="3 4" id="KW-0687">Ribonucleoprotein</keyword>
<dbReference type="GO" id="GO:0019843">
    <property type="term" value="F:rRNA binding"/>
    <property type="evidence" value="ECO:0007669"/>
    <property type="project" value="UniProtKB-UniRule"/>
</dbReference>
<dbReference type="NCBIfam" id="TIGR00061">
    <property type="entry name" value="L21"/>
    <property type="match status" value="1"/>
</dbReference>
<keyword evidence="4 5" id="KW-0699">rRNA-binding</keyword>
<gene>
    <name evidence="4 6" type="primary">rplU</name>
    <name evidence="6" type="ORF">COV49_03980</name>
</gene>
<comment type="function">
    <text evidence="4 5">This protein binds to 23S rRNA in the presence of protein L20.</text>
</comment>
<dbReference type="HAMAP" id="MF_01363">
    <property type="entry name" value="Ribosomal_bL21"/>
    <property type="match status" value="1"/>
</dbReference>
<dbReference type="AlphaFoldDB" id="A0A2M6K8E1"/>
<dbReference type="InterPro" id="IPR001787">
    <property type="entry name" value="Ribosomal_bL21"/>
</dbReference>
<evidence type="ECO:0000256" key="4">
    <source>
        <dbReference type="HAMAP-Rule" id="MF_01363"/>
    </source>
</evidence>
<evidence type="ECO:0000256" key="2">
    <source>
        <dbReference type="ARBA" id="ARBA00022980"/>
    </source>
</evidence>
<dbReference type="Proteomes" id="UP000230869">
    <property type="component" value="Unassembled WGS sequence"/>
</dbReference>
<protein>
    <recommendedName>
        <fullName evidence="4">Large ribosomal subunit protein bL21</fullName>
    </recommendedName>
</protein>
<dbReference type="InterPro" id="IPR036164">
    <property type="entry name" value="bL21-like_sf"/>
</dbReference>
<dbReference type="SUPFAM" id="SSF141091">
    <property type="entry name" value="L21p-like"/>
    <property type="match status" value="1"/>
</dbReference>
<dbReference type="GO" id="GO:1990904">
    <property type="term" value="C:ribonucleoprotein complex"/>
    <property type="evidence" value="ECO:0007669"/>
    <property type="project" value="UniProtKB-KW"/>
</dbReference>
<evidence type="ECO:0000256" key="1">
    <source>
        <dbReference type="ARBA" id="ARBA00008563"/>
    </source>
</evidence>
<evidence type="ECO:0000256" key="3">
    <source>
        <dbReference type="ARBA" id="ARBA00023274"/>
    </source>
</evidence>
<proteinExistence type="inferred from homology"/>
<dbReference type="GO" id="GO:0003735">
    <property type="term" value="F:structural constituent of ribosome"/>
    <property type="evidence" value="ECO:0007669"/>
    <property type="project" value="InterPro"/>
</dbReference>
<evidence type="ECO:0000313" key="6">
    <source>
        <dbReference type="EMBL" id="PIR12846.1"/>
    </source>
</evidence>
<name>A0A2M6K8E1_9BACT</name>
<keyword evidence="4 5" id="KW-0694">RNA-binding</keyword>
<organism evidence="6 7">
    <name type="scientific">Candidatus Falkowbacteria bacterium CG11_big_fil_rev_8_21_14_0_20_39_10</name>
    <dbReference type="NCBI Taxonomy" id="1974570"/>
    <lineage>
        <taxon>Bacteria</taxon>
        <taxon>Candidatus Falkowiibacteriota</taxon>
    </lineage>
</organism>
<dbReference type="GO" id="GO:0006412">
    <property type="term" value="P:translation"/>
    <property type="evidence" value="ECO:0007669"/>
    <property type="project" value="UniProtKB-UniRule"/>
</dbReference>
<dbReference type="PANTHER" id="PTHR21349:SF0">
    <property type="entry name" value="LARGE RIBOSOMAL SUBUNIT PROTEIN BL21M"/>
    <property type="match status" value="1"/>
</dbReference>
<evidence type="ECO:0000313" key="7">
    <source>
        <dbReference type="Proteomes" id="UP000230869"/>
    </source>
</evidence>
<keyword evidence="2 4" id="KW-0689">Ribosomal protein</keyword>
<dbReference type="GO" id="GO:0005840">
    <property type="term" value="C:ribosome"/>
    <property type="evidence" value="ECO:0007669"/>
    <property type="project" value="UniProtKB-KW"/>
</dbReference>
<dbReference type="Pfam" id="PF00829">
    <property type="entry name" value="Ribosomal_L21p"/>
    <property type="match status" value="1"/>
</dbReference>
<comment type="similarity">
    <text evidence="1 4 5">Belongs to the bacterial ribosomal protein bL21 family.</text>
</comment>
<dbReference type="PANTHER" id="PTHR21349">
    <property type="entry name" value="50S RIBOSOMAL PROTEIN L21"/>
    <property type="match status" value="1"/>
</dbReference>
<sequence>MSKIAIIKTGGKQYKVEKGQTVKIEKTPAKEGGKVKFETLLISSADGKDLKLGKPSLGQIVEGKVIEKGKAKKVAVVKYKNKTRYKRTLGHRQHFDKVEITSIA</sequence>
<accession>A0A2M6K8E1</accession>
<comment type="caution">
    <text evidence="6">The sequence shown here is derived from an EMBL/GenBank/DDBJ whole genome shotgun (WGS) entry which is preliminary data.</text>
</comment>
<dbReference type="InterPro" id="IPR028909">
    <property type="entry name" value="bL21-like"/>
</dbReference>
<dbReference type="GO" id="GO:0005737">
    <property type="term" value="C:cytoplasm"/>
    <property type="evidence" value="ECO:0007669"/>
    <property type="project" value="UniProtKB-ARBA"/>
</dbReference>